<keyword evidence="5" id="KW-1185">Reference proteome</keyword>
<dbReference type="Pfam" id="PF03417">
    <property type="entry name" value="AAT"/>
    <property type="match status" value="1"/>
</dbReference>
<dbReference type="InterPro" id="IPR047801">
    <property type="entry name" value="Peptidase_C45"/>
</dbReference>
<protein>
    <recommendedName>
        <fullName evidence="3">Peptidase C45 hydrolase domain-containing protein</fullName>
    </recommendedName>
</protein>
<dbReference type="Gene3D" id="2.30.30.40">
    <property type="entry name" value="SH3 Domains"/>
    <property type="match status" value="1"/>
</dbReference>
<feature type="region of interest" description="Disordered" evidence="1">
    <location>
        <begin position="388"/>
        <end position="475"/>
    </location>
</feature>
<dbReference type="SUPFAM" id="SSF50044">
    <property type="entry name" value="SH3-domain"/>
    <property type="match status" value="1"/>
</dbReference>
<feature type="compositionally biased region" description="Low complexity" evidence="1">
    <location>
        <begin position="275"/>
        <end position="292"/>
    </location>
</feature>
<accession>R7YH23</accession>
<keyword evidence="2" id="KW-0472">Membrane</keyword>
<gene>
    <name evidence="4" type="ORF">W97_00417</name>
</gene>
<dbReference type="InterPro" id="IPR047794">
    <property type="entry name" value="C45_proenzyme-like"/>
</dbReference>
<feature type="region of interest" description="Disordered" evidence="1">
    <location>
        <begin position="1"/>
        <end position="29"/>
    </location>
</feature>
<keyword evidence="2" id="KW-0812">Transmembrane</keyword>
<dbReference type="AlphaFoldDB" id="R7YH23"/>
<dbReference type="Proteomes" id="UP000016924">
    <property type="component" value="Unassembled WGS sequence"/>
</dbReference>
<dbReference type="PANTHER" id="PTHR34180:SF1">
    <property type="entry name" value="BETA-ALANYL-DOPAMINE_CARCININE HYDROLASE"/>
    <property type="match status" value="1"/>
</dbReference>
<dbReference type="HOGENOM" id="CLU_311004_0_0_1"/>
<feature type="domain" description="Peptidase C45 hydrolase" evidence="3">
    <location>
        <begin position="702"/>
        <end position="906"/>
    </location>
</feature>
<proteinExistence type="predicted"/>
<dbReference type="Gene3D" id="3.60.60.10">
    <property type="entry name" value="Penicillin V Acylase, Chain A"/>
    <property type="match status" value="1"/>
</dbReference>
<dbReference type="InterPro" id="IPR005079">
    <property type="entry name" value="Peptidase_C45_hydrolase"/>
</dbReference>
<dbReference type="STRING" id="1168221.R7YH23"/>
<sequence>MDEQGPRQGGAPPQDELRSAYHVPKTTRRRRIPRPLKKSALLAFAAACIPSAMAQNCIPLAGSTLCPAFNQSSISTNPTLVGYFPFLSFVSDVASFDDRLQNYIATSFTQQRYEQLIGCDNVNLTNTTDYYARYTTSVICNAIVQISEVPCGLTIEQMRPLCAETCAQYALSEHAIASRPELCGSPGDNAISQIRADFTNCALPANSLSGTCIAGVDNEPDNCGYQSNLSGLCSFCATSSLNSTDSCCINAQVEARCEGVDLPSTTSFDPVFPQSTSISAPPTSATSPSTAAPAAANAGLSAGQIAGIVIGALLGALALLGLIICACVLLRRRRNGSQTSSVFNQPSPSRQGPPQPPPMTMSAAYDGSRNPEILPGGRVARMTALEDTSSSSAHNGYANGHSSDEYNTSPESRYGASPSYGLGLGGGPLPKREGSLSSRSALDALTSSATDPTSPQSNSNGDHISQSSPEGVASGQSEQLGFFKDYYSQDEIRPGDTVATLWAYQPRAADEFELERGDLLKVVGIWDDGWATGIKLSERAEEFEARGNGQRDSGMSGGSVVGAEGAGEIKAFPLVCVCVPRHWRKTIEGDSRQCHGRGATKQIASCIENYRAFFLDTVSLDWDAVRTTAKRYLPTIARNRYSAHLVDEMRGIADGAGIDFEDILALNVRSEIALVAAPQEAVPPDGCSAFSLLAKEGMREVRWLAQNWDWKGSQLPNVVILKLQTPGQVNLTTVTEAGIVGKVGFNSCGVGVTLNALRAAGTDYEKLPIHILLRCILEAKSVSEALEVVRSCGTGGAGCAGHLLIADPDRAVGVEVSPFGIALIEPNGKARDLITHTNHWISESRPLGLKELPWLPDSGYRNERLGKLTSGLPSDASEDDLLQVLKDTENGCGAICRPVDPSLEGTAWGGTTTVFGITMNLTKREGLVIFDRPCLADGETVRLSA</sequence>
<feature type="region of interest" description="Disordered" evidence="1">
    <location>
        <begin position="272"/>
        <end position="292"/>
    </location>
</feature>
<evidence type="ECO:0000313" key="5">
    <source>
        <dbReference type="Proteomes" id="UP000016924"/>
    </source>
</evidence>
<dbReference type="eggNOG" id="ENOG502QTHB">
    <property type="taxonomic scope" value="Eukaryota"/>
</dbReference>
<evidence type="ECO:0000256" key="1">
    <source>
        <dbReference type="SAM" id="MobiDB-lite"/>
    </source>
</evidence>
<feature type="transmembrane region" description="Helical" evidence="2">
    <location>
        <begin position="305"/>
        <end position="330"/>
    </location>
</feature>
<evidence type="ECO:0000256" key="2">
    <source>
        <dbReference type="SAM" id="Phobius"/>
    </source>
</evidence>
<dbReference type="OrthoDB" id="2163411at2759"/>
<dbReference type="PANTHER" id="PTHR34180">
    <property type="entry name" value="PEPTIDASE C45"/>
    <property type="match status" value="1"/>
</dbReference>
<dbReference type="RefSeq" id="XP_007776522.1">
    <property type="nucleotide sequence ID" value="XM_007778332.1"/>
</dbReference>
<dbReference type="EMBL" id="JH767555">
    <property type="protein sequence ID" value="EON61205.1"/>
    <property type="molecule type" value="Genomic_DNA"/>
</dbReference>
<feature type="region of interest" description="Disordered" evidence="1">
    <location>
        <begin position="338"/>
        <end position="375"/>
    </location>
</feature>
<evidence type="ECO:0000259" key="3">
    <source>
        <dbReference type="Pfam" id="PF03417"/>
    </source>
</evidence>
<name>R7YH23_CONA1</name>
<dbReference type="GeneID" id="19897728"/>
<keyword evidence="2" id="KW-1133">Transmembrane helix</keyword>
<dbReference type="Gene3D" id="1.10.10.2120">
    <property type="match status" value="1"/>
</dbReference>
<feature type="compositionally biased region" description="Polar residues" evidence="1">
    <location>
        <begin position="435"/>
        <end position="475"/>
    </location>
</feature>
<evidence type="ECO:0000313" key="4">
    <source>
        <dbReference type="EMBL" id="EON61205.1"/>
    </source>
</evidence>
<reference evidence="5" key="1">
    <citation type="submission" date="2012-06" db="EMBL/GenBank/DDBJ databases">
        <title>The genome sequence of Coniosporium apollinis CBS 100218.</title>
        <authorList>
            <consortium name="The Broad Institute Genome Sequencing Platform"/>
            <person name="Cuomo C."/>
            <person name="Gorbushina A."/>
            <person name="Noack S."/>
            <person name="Walker B."/>
            <person name="Young S.K."/>
            <person name="Zeng Q."/>
            <person name="Gargeya S."/>
            <person name="Fitzgerald M."/>
            <person name="Haas B."/>
            <person name="Abouelleil A."/>
            <person name="Alvarado L."/>
            <person name="Arachchi H.M."/>
            <person name="Berlin A.M."/>
            <person name="Chapman S.B."/>
            <person name="Goldberg J."/>
            <person name="Griggs A."/>
            <person name="Gujja S."/>
            <person name="Hansen M."/>
            <person name="Howarth C."/>
            <person name="Imamovic A."/>
            <person name="Larimer J."/>
            <person name="McCowan C."/>
            <person name="Montmayeur A."/>
            <person name="Murphy C."/>
            <person name="Neiman D."/>
            <person name="Pearson M."/>
            <person name="Priest M."/>
            <person name="Roberts A."/>
            <person name="Saif S."/>
            <person name="Shea T."/>
            <person name="Sisk P."/>
            <person name="Sykes S."/>
            <person name="Wortman J."/>
            <person name="Nusbaum C."/>
            <person name="Birren B."/>
        </authorList>
    </citation>
    <scope>NUCLEOTIDE SEQUENCE [LARGE SCALE GENOMIC DNA]</scope>
    <source>
        <strain evidence="5">CBS 100218</strain>
    </source>
</reference>
<organism evidence="4 5">
    <name type="scientific">Coniosporium apollinis (strain CBS 100218)</name>
    <name type="common">Rock-inhabiting black yeast</name>
    <dbReference type="NCBI Taxonomy" id="1168221"/>
    <lineage>
        <taxon>Eukaryota</taxon>
        <taxon>Fungi</taxon>
        <taxon>Dikarya</taxon>
        <taxon>Ascomycota</taxon>
        <taxon>Pezizomycotina</taxon>
        <taxon>Dothideomycetes</taxon>
        <taxon>Dothideomycetes incertae sedis</taxon>
        <taxon>Coniosporium</taxon>
    </lineage>
</organism>
<dbReference type="NCBIfam" id="NF040521">
    <property type="entry name" value="C45_proenzyme"/>
    <property type="match status" value="1"/>
</dbReference>
<dbReference type="InterPro" id="IPR036028">
    <property type="entry name" value="SH3-like_dom_sf"/>
</dbReference>